<dbReference type="RefSeq" id="WP_218468948.1">
    <property type="nucleotide sequence ID" value="NZ_BAABJN010000008.1"/>
</dbReference>
<sequence length="88" mass="10273">MNELRLWQPWRVVQLWRLWRLANLWRLWRLTQLRWVRPLAGSLVALALIIGGVMAFQYAGGQAPPVWQVDNAPITKPLPPNHWQGQGN</sequence>
<name>A0ABX8REM9_NOCIO</name>
<dbReference type="Proteomes" id="UP000694257">
    <property type="component" value="Chromosome"/>
</dbReference>
<evidence type="ECO:0000313" key="1">
    <source>
        <dbReference type="EMBL" id="QXN88064.1"/>
    </source>
</evidence>
<dbReference type="EMBL" id="CP078145">
    <property type="protein sequence ID" value="QXN88064.1"/>
    <property type="molecule type" value="Genomic_DNA"/>
</dbReference>
<gene>
    <name evidence="1" type="ORF">KV110_20780</name>
</gene>
<organism evidence="1 2">
    <name type="scientific">Nocardia iowensis</name>
    <dbReference type="NCBI Taxonomy" id="204891"/>
    <lineage>
        <taxon>Bacteria</taxon>
        <taxon>Bacillati</taxon>
        <taxon>Actinomycetota</taxon>
        <taxon>Actinomycetes</taxon>
        <taxon>Mycobacteriales</taxon>
        <taxon>Nocardiaceae</taxon>
        <taxon>Nocardia</taxon>
    </lineage>
</organism>
<proteinExistence type="predicted"/>
<accession>A0ABX8REM9</accession>
<keyword evidence="2" id="KW-1185">Reference proteome</keyword>
<protein>
    <submittedName>
        <fullName evidence="1">Uncharacterized protein</fullName>
    </submittedName>
</protein>
<reference evidence="1 2" key="1">
    <citation type="submission" date="2021-07" db="EMBL/GenBank/DDBJ databases">
        <title>Whole Genome Sequence of Nocardia Iowensis.</title>
        <authorList>
            <person name="Lamm A."/>
            <person name="Collins-Fairclough A.M."/>
            <person name="Bunk B."/>
            <person name="Sproer C."/>
        </authorList>
    </citation>
    <scope>NUCLEOTIDE SEQUENCE [LARGE SCALE GENOMIC DNA]</scope>
    <source>
        <strain evidence="1 2">NRRL 5646</strain>
    </source>
</reference>
<evidence type="ECO:0000313" key="2">
    <source>
        <dbReference type="Proteomes" id="UP000694257"/>
    </source>
</evidence>